<feature type="transmembrane region" description="Helical" evidence="1">
    <location>
        <begin position="56"/>
        <end position="74"/>
    </location>
</feature>
<organism evidence="2 3">
    <name type="scientific">Chryseobacterium shigense</name>
    <dbReference type="NCBI Taxonomy" id="297244"/>
    <lineage>
        <taxon>Bacteria</taxon>
        <taxon>Pseudomonadati</taxon>
        <taxon>Bacteroidota</taxon>
        <taxon>Flavobacteriia</taxon>
        <taxon>Flavobacteriales</taxon>
        <taxon>Weeksellaceae</taxon>
        <taxon>Chryseobacterium group</taxon>
        <taxon>Chryseobacterium</taxon>
    </lineage>
</organism>
<name>A0A1N7I4V6_9FLAO</name>
<keyword evidence="3" id="KW-1185">Reference proteome</keyword>
<dbReference type="Proteomes" id="UP000186373">
    <property type="component" value="Unassembled WGS sequence"/>
</dbReference>
<reference evidence="3" key="1">
    <citation type="submission" date="2017-01" db="EMBL/GenBank/DDBJ databases">
        <authorList>
            <person name="Varghese N."/>
            <person name="Submissions S."/>
        </authorList>
    </citation>
    <scope>NUCLEOTIDE SEQUENCE [LARGE SCALE GENOMIC DNA]</scope>
    <source>
        <strain evidence="3">DSM 17126</strain>
    </source>
</reference>
<proteinExistence type="predicted"/>
<sequence length="96" mass="11386">MDTFSCFIIFFIKKKRFAVVSHSIVLVLVIINFLKIILEAVFYKKQMQKGLSPEDYIISSAIYLLFFGIWLILVRHFRYIDNKLDLQIENIGKHND</sequence>
<evidence type="ECO:0000313" key="2">
    <source>
        <dbReference type="EMBL" id="SIS32114.1"/>
    </source>
</evidence>
<evidence type="ECO:0000313" key="3">
    <source>
        <dbReference type="Proteomes" id="UP000186373"/>
    </source>
</evidence>
<protein>
    <submittedName>
        <fullName evidence="2">Uncharacterized protein</fullName>
    </submittedName>
</protein>
<keyword evidence="1" id="KW-1133">Transmembrane helix</keyword>
<keyword evidence="1" id="KW-0812">Transmembrane</keyword>
<dbReference type="AlphaFoldDB" id="A0A1N7I4V6"/>
<dbReference type="EMBL" id="FTNY01000002">
    <property type="protein sequence ID" value="SIS32114.1"/>
    <property type="molecule type" value="Genomic_DNA"/>
</dbReference>
<keyword evidence="1" id="KW-0472">Membrane</keyword>
<evidence type="ECO:0000256" key="1">
    <source>
        <dbReference type="SAM" id="Phobius"/>
    </source>
</evidence>
<feature type="transmembrane region" description="Helical" evidence="1">
    <location>
        <begin position="17"/>
        <end position="36"/>
    </location>
</feature>
<accession>A0A1N7I4V6</accession>
<gene>
    <name evidence="2" type="ORF">SAMN05421639_10265</name>
</gene>